<feature type="region of interest" description="Disordered" evidence="4">
    <location>
        <begin position="1"/>
        <end position="23"/>
    </location>
</feature>
<evidence type="ECO:0000313" key="6">
    <source>
        <dbReference type="EMBL" id="RDW57060.1"/>
    </source>
</evidence>
<dbReference type="Proteomes" id="UP000256645">
    <property type="component" value="Unassembled WGS sequence"/>
</dbReference>
<dbReference type="Gene3D" id="3.30.70.590">
    <property type="entry name" value="Poly(A) polymerase predicted RNA binding domain"/>
    <property type="match status" value="1"/>
</dbReference>
<dbReference type="Pfam" id="PF04457">
    <property type="entry name" value="MJ1316"/>
    <property type="match status" value="1"/>
</dbReference>
<dbReference type="GO" id="GO:0031123">
    <property type="term" value="P:RNA 3'-end processing"/>
    <property type="evidence" value="ECO:0007669"/>
    <property type="project" value="InterPro"/>
</dbReference>
<dbReference type="OrthoDB" id="10263155at2759"/>
<dbReference type="AlphaFoldDB" id="A0A3D8Q5W6"/>
<feature type="domain" description="MJ1316 RNA cyclic group end recognition" evidence="5">
    <location>
        <begin position="228"/>
        <end position="292"/>
    </location>
</feature>
<accession>A0A3D8Q5W6</accession>
<keyword evidence="1" id="KW-0808">Transferase</keyword>
<gene>
    <name evidence="6" type="ORF">BP6252_13875</name>
</gene>
<evidence type="ECO:0000259" key="5">
    <source>
        <dbReference type="Pfam" id="PF04457"/>
    </source>
</evidence>
<evidence type="ECO:0000256" key="2">
    <source>
        <dbReference type="ARBA" id="ARBA00022741"/>
    </source>
</evidence>
<evidence type="ECO:0000256" key="3">
    <source>
        <dbReference type="ARBA" id="ARBA00022840"/>
    </source>
</evidence>
<reference evidence="6 7" key="1">
    <citation type="journal article" date="2018" name="IMA Fungus">
        <title>IMA Genome-F 9: Draft genome sequence of Annulohypoxylon stygium, Aspergillus mulundensis, Berkeleyomyces basicola (syn. Thielaviopsis basicola), Ceratocystis smalleyi, two Cercospora beticola strains, Coleophoma cylindrospora, Fusarium fracticaudum, Phialophora cf. hyalina, and Morchella septimelata.</title>
        <authorList>
            <person name="Wingfield B.D."/>
            <person name="Bills G.F."/>
            <person name="Dong Y."/>
            <person name="Huang W."/>
            <person name="Nel W.J."/>
            <person name="Swalarsk-Parry B.S."/>
            <person name="Vaghefi N."/>
            <person name="Wilken P.M."/>
            <person name="An Z."/>
            <person name="de Beer Z.W."/>
            <person name="De Vos L."/>
            <person name="Chen L."/>
            <person name="Duong T.A."/>
            <person name="Gao Y."/>
            <person name="Hammerbacher A."/>
            <person name="Kikkert J.R."/>
            <person name="Li Y."/>
            <person name="Li H."/>
            <person name="Li K."/>
            <person name="Li Q."/>
            <person name="Liu X."/>
            <person name="Ma X."/>
            <person name="Naidoo K."/>
            <person name="Pethybridge S.J."/>
            <person name="Sun J."/>
            <person name="Steenkamp E.T."/>
            <person name="van der Nest M.A."/>
            <person name="van Wyk S."/>
            <person name="Wingfield M.J."/>
            <person name="Xiong C."/>
            <person name="Yue Q."/>
            <person name="Zhang X."/>
        </authorList>
    </citation>
    <scope>NUCLEOTIDE SEQUENCE [LARGE SCALE GENOMIC DNA]</scope>
    <source>
        <strain evidence="6 7">BP6252</strain>
    </source>
</reference>
<evidence type="ECO:0000313" key="7">
    <source>
        <dbReference type="Proteomes" id="UP000256645"/>
    </source>
</evidence>
<name>A0A3D8Q5W6_9HELO</name>
<dbReference type="SUPFAM" id="SSF55003">
    <property type="entry name" value="PAP/Archaeal CCA-adding enzyme, C-terminal domain"/>
    <property type="match status" value="1"/>
</dbReference>
<comment type="caution">
    <text evidence="6">The sequence shown here is derived from an EMBL/GenBank/DDBJ whole genome shotgun (WGS) entry which is preliminary data.</text>
</comment>
<dbReference type="InterPro" id="IPR011068">
    <property type="entry name" value="NuclTrfase_I-like_C"/>
</dbReference>
<proteinExistence type="predicted"/>
<dbReference type="EMBL" id="PDLM01000024">
    <property type="protein sequence ID" value="RDW57060.1"/>
    <property type="molecule type" value="Genomic_DNA"/>
</dbReference>
<evidence type="ECO:0000256" key="4">
    <source>
        <dbReference type="SAM" id="MobiDB-lite"/>
    </source>
</evidence>
<keyword evidence="3" id="KW-0067">ATP-binding</keyword>
<dbReference type="InterPro" id="IPR040459">
    <property type="entry name" value="MJ1316"/>
</dbReference>
<keyword evidence="7" id="KW-1185">Reference proteome</keyword>
<keyword evidence="2" id="KW-0547">Nucleotide-binding</keyword>
<sequence length="302" mass="35595">MVADSAPLSSKEPSSCKGLNDEMTPKDNLIETFNYDYYLRVRVELQNGTKPDQCEELEEIESRVRCLTQEFENRLALSQVRLWPRRLVDCRDVQDEQDVKNHKCYWLIGLPKLTSPDFASARQLLHEWQNETADDTVGISSKTGGSKKMVVQARFLPRKVFLEHDFKEDIQRLEQETETDRQDLRKSSAQVFKKAPSSNPQQVRQQFLQHVMGYEKDDADKHKPPGKLRPVKEVLNRLKYDSNYDPNDYIIGYIDRKAGMLEKPVPLWEEFEQIDLVAYFKFRPENRIVWDRVRKIDDIFHK</sequence>
<protein>
    <recommendedName>
        <fullName evidence="5">MJ1316 RNA cyclic group end recognition domain-containing protein</fullName>
    </recommendedName>
</protein>
<dbReference type="GO" id="GO:0005524">
    <property type="term" value="F:ATP binding"/>
    <property type="evidence" value="ECO:0007669"/>
    <property type="project" value="UniProtKB-KW"/>
</dbReference>
<evidence type="ECO:0000256" key="1">
    <source>
        <dbReference type="ARBA" id="ARBA00022679"/>
    </source>
</evidence>
<dbReference type="STRING" id="1849047.A0A3D8Q5W6"/>
<dbReference type="GO" id="GO:0016779">
    <property type="term" value="F:nucleotidyltransferase activity"/>
    <property type="evidence" value="ECO:0007669"/>
    <property type="project" value="InterPro"/>
</dbReference>
<organism evidence="6 7">
    <name type="scientific">Coleophoma cylindrospora</name>
    <dbReference type="NCBI Taxonomy" id="1849047"/>
    <lineage>
        <taxon>Eukaryota</taxon>
        <taxon>Fungi</taxon>
        <taxon>Dikarya</taxon>
        <taxon>Ascomycota</taxon>
        <taxon>Pezizomycotina</taxon>
        <taxon>Leotiomycetes</taxon>
        <taxon>Helotiales</taxon>
        <taxon>Dermateaceae</taxon>
        <taxon>Coleophoma</taxon>
    </lineage>
</organism>
<dbReference type="GO" id="GO:0003723">
    <property type="term" value="F:RNA binding"/>
    <property type="evidence" value="ECO:0007669"/>
    <property type="project" value="InterPro"/>
</dbReference>